<dbReference type="RefSeq" id="WP_220564404.1">
    <property type="nucleotide sequence ID" value="NZ_CP074133.1"/>
</dbReference>
<reference evidence="2 3" key="1">
    <citation type="submission" date="2021-05" db="EMBL/GenBank/DDBJ databases">
        <title>Direct Submission.</title>
        <authorList>
            <person name="Li K."/>
            <person name="Gao J."/>
        </authorList>
    </citation>
    <scope>NUCLEOTIDE SEQUENCE [LARGE SCALE GENOMIC DNA]</scope>
    <source>
        <strain evidence="2 3">Mg02</strain>
    </source>
</reference>
<dbReference type="Proteomes" id="UP000676079">
    <property type="component" value="Chromosome"/>
</dbReference>
<gene>
    <name evidence="2" type="ORF">KGD84_01890</name>
</gene>
<accession>A0ABX8BLQ8</accession>
<sequence>MSATTTAPPLAEPLRRALDEIDFAPDGKEGEVRGHRFEGTDAKHLTASLANALYLALHTGRPPRAAKRNPAVSDPRMVEALRERVPHDTSVMEVPGAAADGGAQDEVVVRLGGVRVRVPRAGVEEAPGGSRIRIPSVLPRRSPGFLMVHGSRGHSLDGGDILRLYLSVPDHLGAPGVWGRALTLLEEAGVRYQAKALSTRSSYPRNDAIVVYLGSSSWPAVPALVEGLRGTEGLGTGASLYTAPLAPGVAWAWEPDDEQLRDRTLSFGQHRSRLIAEGLVRAVREGTDRAAEAARSLEEGGVPAGALHRGHGSPDIGL</sequence>
<feature type="region of interest" description="Disordered" evidence="1">
    <location>
        <begin position="295"/>
        <end position="318"/>
    </location>
</feature>
<name>A0ABX8BLQ8_9ACTN</name>
<evidence type="ECO:0000313" key="2">
    <source>
        <dbReference type="EMBL" id="QUX23179.1"/>
    </source>
</evidence>
<dbReference type="EMBL" id="CP074133">
    <property type="protein sequence ID" value="QUX23179.1"/>
    <property type="molecule type" value="Genomic_DNA"/>
</dbReference>
<evidence type="ECO:0000256" key="1">
    <source>
        <dbReference type="SAM" id="MobiDB-lite"/>
    </source>
</evidence>
<dbReference type="Pfam" id="PF17914">
    <property type="entry name" value="HopA1"/>
    <property type="match status" value="1"/>
</dbReference>
<dbReference type="InterPro" id="IPR040871">
    <property type="entry name" value="HopA1"/>
</dbReference>
<organism evidence="2 3">
    <name type="scientific">Nocardiopsis changdeensis</name>
    <dbReference type="NCBI Taxonomy" id="2831969"/>
    <lineage>
        <taxon>Bacteria</taxon>
        <taxon>Bacillati</taxon>
        <taxon>Actinomycetota</taxon>
        <taxon>Actinomycetes</taxon>
        <taxon>Streptosporangiales</taxon>
        <taxon>Nocardiopsidaceae</taxon>
        <taxon>Nocardiopsis</taxon>
    </lineage>
</organism>
<proteinExistence type="predicted"/>
<evidence type="ECO:0000313" key="3">
    <source>
        <dbReference type="Proteomes" id="UP000676079"/>
    </source>
</evidence>
<protein>
    <submittedName>
        <fullName evidence="2">Uncharacterized protein</fullName>
    </submittedName>
</protein>
<keyword evidence="3" id="KW-1185">Reference proteome</keyword>